<comment type="catalytic activity">
    <reaction evidence="1">
        <text>(4aS,6R)-4a-hydroxy-L-erythro-5,6,7,8-tetrahydrobiopterin = (6R)-L-erythro-6,7-dihydrobiopterin + H2O</text>
        <dbReference type="Rhea" id="RHEA:11920"/>
        <dbReference type="ChEBI" id="CHEBI:15377"/>
        <dbReference type="ChEBI" id="CHEBI:15642"/>
        <dbReference type="ChEBI" id="CHEBI:43120"/>
        <dbReference type="EC" id="4.2.1.96"/>
    </reaction>
</comment>
<dbReference type="Gene3D" id="3.30.1360.20">
    <property type="entry name" value="Transcriptional coactivator/pterin dehydratase"/>
    <property type="match status" value="1"/>
</dbReference>
<keyword evidence="6" id="KW-1185">Reference proteome</keyword>
<dbReference type="PANTHER" id="PTHR12599">
    <property type="entry name" value="PTERIN-4-ALPHA-CARBINOLAMINE DEHYDRATASE"/>
    <property type="match status" value="1"/>
</dbReference>
<name>A0ABW0R0R5_9BACL</name>
<dbReference type="EC" id="4.2.1.96" evidence="3"/>
<gene>
    <name evidence="5" type="ORF">ACFPQ4_10945</name>
</gene>
<accession>A0ABW0R0R5</accession>
<dbReference type="RefSeq" id="WP_378111896.1">
    <property type="nucleotide sequence ID" value="NZ_JBHSNC010000032.1"/>
</dbReference>
<evidence type="ECO:0000256" key="4">
    <source>
        <dbReference type="ARBA" id="ARBA00023239"/>
    </source>
</evidence>
<evidence type="ECO:0000256" key="1">
    <source>
        <dbReference type="ARBA" id="ARBA00001554"/>
    </source>
</evidence>
<dbReference type="NCBIfam" id="NF002017">
    <property type="entry name" value="PRK00823.1-2"/>
    <property type="match status" value="1"/>
</dbReference>
<evidence type="ECO:0000313" key="6">
    <source>
        <dbReference type="Proteomes" id="UP001596108"/>
    </source>
</evidence>
<reference evidence="6" key="1">
    <citation type="journal article" date="2019" name="Int. J. Syst. Evol. Microbiol.">
        <title>The Global Catalogue of Microorganisms (GCM) 10K type strain sequencing project: providing services to taxonomists for standard genome sequencing and annotation.</title>
        <authorList>
            <consortium name="The Broad Institute Genomics Platform"/>
            <consortium name="The Broad Institute Genome Sequencing Center for Infectious Disease"/>
            <person name="Wu L."/>
            <person name="Ma J."/>
        </authorList>
    </citation>
    <scope>NUCLEOTIDE SEQUENCE [LARGE SCALE GENOMIC DNA]</scope>
    <source>
        <strain evidence="6">CGMCC 1.18578</strain>
    </source>
</reference>
<dbReference type="Proteomes" id="UP001596108">
    <property type="component" value="Unassembled WGS sequence"/>
</dbReference>
<dbReference type="Pfam" id="PF01329">
    <property type="entry name" value="Pterin_4a"/>
    <property type="match status" value="1"/>
</dbReference>
<organism evidence="5 6">
    <name type="scientific">Cohnella yongneupensis</name>
    <dbReference type="NCBI Taxonomy" id="425006"/>
    <lineage>
        <taxon>Bacteria</taxon>
        <taxon>Bacillati</taxon>
        <taxon>Bacillota</taxon>
        <taxon>Bacilli</taxon>
        <taxon>Bacillales</taxon>
        <taxon>Paenibacillaceae</taxon>
        <taxon>Cohnella</taxon>
    </lineage>
</organism>
<dbReference type="GO" id="GO:0008124">
    <property type="term" value="F:4-alpha-hydroxytetrahydrobiopterin dehydratase activity"/>
    <property type="evidence" value="ECO:0007669"/>
    <property type="project" value="UniProtKB-EC"/>
</dbReference>
<evidence type="ECO:0000256" key="3">
    <source>
        <dbReference type="ARBA" id="ARBA00013252"/>
    </source>
</evidence>
<keyword evidence="4 5" id="KW-0456">Lyase</keyword>
<comment type="similarity">
    <text evidence="2">Belongs to the pterin-4-alpha-carbinolamine dehydratase family.</text>
</comment>
<dbReference type="CDD" id="cd00488">
    <property type="entry name" value="PCD_DCoH"/>
    <property type="match status" value="1"/>
</dbReference>
<dbReference type="EMBL" id="JBHSNC010000032">
    <property type="protein sequence ID" value="MFC5529960.1"/>
    <property type="molecule type" value="Genomic_DNA"/>
</dbReference>
<sequence>MAKHELLSESELQEALLDLPGWKVEEDGKWIARRYMFPTFPEAIAFVNKVADIAEAQVHHPFISIDFRKVTLRLTTWHSGGLTLLDIRSAKAYDQ</sequence>
<protein>
    <recommendedName>
        <fullName evidence="3">4a-hydroxytetrahydrobiopterin dehydratase</fullName>
        <ecNumber evidence="3">4.2.1.96</ecNumber>
    </recommendedName>
</protein>
<dbReference type="InterPro" id="IPR036428">
    <property type="entry name" value="PCD_sf"/>
</dbReference>
<dbReference type="PANTHER" id="PTHR12599:SF0">
    <property type="entry name" value="PTERIN-4-ALPHA-CARBINOLAMINE DEHYDRATASE"/>
    <property type="match status" value="1"/>
</dbReference>
<dbReference type="InterPro" id="IPR001533">
    <property type="entry name" value="Pterin_deHydtase"/>
</dbReference>
<dbReference type="SUPFAM" id="SSF55248">
    <property type="entry name" value="PCD-like"/>
    <property type="match status" value="1"/>
</dbReference>
<proteinExistence type="inferred from homology"/>
<comment type="caution">
    <text evidence="5">The sequence shown here is derived from an EMBL/GenBank/DDBJ whole genome shotgun (WGS) entry which is preliminary data.</text>
</comment>
<evidence type="ECO:0000313" key="5">
    <source>
        <dbReference type="EMBL" id="MFC5529960.1"/>
    </source>
</evidence>
<evidence type="ECO:0000256" key="2">
    <source>
        <dbReference type="ARBA" id="ARBA00006472"/>
    </source>
</evidence>